<evidence type="ECO:0000313" key="3">
    <source>
        <dbReference type="Proteomes" id="UP000672032"/>
    </source>
</evidence>
<gene>
    <name evidence="2" type="ORF">DSL72_003427</name>
</gene>
<keyword evidence="3" id="KW-1185">Reference proteome</keyword>
<organism evidence="2 3">
    <name type="scientific">Monilinia vaccinii-corymbosi</name>
    <dbReference type="NCBI Taxonomy" id="61207"/>
    <lineage>
        <taxon>Eukaryota</taxon>
        <taxon>Fungi</taxon>
        <taxon>Dikarya</taxon>
        <taxon>Ascomycota</taxon>
        <taxon>Pezizomycotina</taxon>
        <taxon>Leotiomycetes</taxon>
        <taxon>Helotiales</taxon>
        <taxon>Sclerotiniaceae</taxon>
        <taxon>Monilinia</taxon>
    </lineage>
</organism>
<dbReference type="Proteomes" id="UP000672032">
    <property type="component" value="Chromosome 1"/>
</dbReference>
<reference evidence="2" key="1">
    <citation type="submission" date="2020-10" db="EMBL/GenBank/DDBJ databases">
        <title>Genome Sequence of Monilinia vaccinii-corymbosi Sheds Light on Mummy Berry Disease Infection of Blueberry and Mating Type.</title>
        <authorList>
            <person name="Yow A.G."/>
            <person name="Zhang Y."/>
            <person name="Bansal K."/>
            <person name="Eacker S.M."/>
            <person name="Sullivan S."/>
            <person name="Liachko I."/>
            <person name="Cubeta M.A."/>
            <person name="Rollins J.A."/>
            <person name="Ashrafi H."/>
        </authorList>
    </citation>
    <scope>NUCLEOTIDE SEQUENCE</scope>
    <source>
        <strain evidence="2">RL-1</strain>
    </source>
</reference>
<evidence type="ECO:0000313" key="2">
    <source>
        <dbReference type="EMBL" id="QSZ28920.1"/>
    </source>
</evidence>
<feature type="compositionally biased region" description="Polar residues" evidence="1">
    <location>
        <begin position="1"/>
        <end position="11"/>
    </location>
</feature>
<feature type="region of interest" description="Disordered" evidence="1">
    <location>
        <begin position="1"/>
        <end position="25"/>
    </location>
</feature>
<accession>A0A8A3NXV9</accession>
<proteinExistence type="predicted"/>
<dbReference type="AlphaFoldDB" id="A0A8A3NXV9"/>
<evidence type="ECO:0000256" key="1">
    <source>
        <dbReference type="SAM" id="MobiDB-lite"/>
    </source>
</evidence>
<protein>
    <submittedName>
        <fullName evidence="2">Uncharacterized protein</fullName>
    </submittedName>
</protein>
<dbReference type="EMBL" id="CP063405">
    <property type="protein sequence ID" value="QSZ28920.1"/>
    <property type="molecule type" value="Genomic_DNA"/>
</dbReference>
<name>A0A8A3NXV9_9HELO</name>
<sequence length="127" mass="13936">MMPSTASNTGPPTDERLLPKWIEGQPESNQLQLTRSSLDDFFEKAAQPRHVGSISSPILTSNSSSELSVCTAFDSVSMFNSICIFNSFQMPALLPEMHALNCAILSNSANPHNPLLSRKPHIQKRPV</sequence>